<feature type="signal peptide" evidence="3">
    <location>
        <begin position="1"/>
        <end position="24"/>
    </location>
</feature>
<dbReference type="AlphaFoldDB" id="A0A7W6EVA6"/>
<dbReference type="RefSeq" id="WP_183612333.1">
    <property type="nucleotide sequence ID" value="NZ_JACICY010000002.1"/>
</dbReference>
<feature type="transmembrane region" description="Helical" evidence="2">
    <location>
        <begin position="56"/>
        <end position="73"/>
    </location>
</feature>
<organism evidence="4 5">
    <name type="scientific">Novosphingobium hassiacum</name>
    <dbReference type="NCBI Taxonomy" id="173676"/>
    <lineage>
        <taxon>Bacteria</taxon>
        <taxon>Pseudomonadati</taxon>
        <taxon>Pseudomonadota</taxon>
        <taxon>Alphaproteobacteria</taxon>
        <taxon>Sphingomonadales</taxon>
        <taxon>Sphingomonadaceae</taxon>
        <taxon>Novosphingobium</taxon>
    </lineage>
</organism>
<evidence type="ECO:0000313" key="5">
    <source>
        <dbReference type="Proteomes" id="UP000562395"/>
    </source>
</evidence>
<comment type="caution">
    <text evidence="4">The sequence shown here is derived from an EMBL/GenBank/DDBJ whole genome shotgun (WGS) entry which is preliminary data.</text>
</comment>
<feature type="compositionally biased region" description="Polar residues" evidence="1">
    <location>
        <begin position="28"/>
        <end position="45"/>
    </location>
</feature>
<sequence length="85" mass="8472">MKFSRIASALAAGSLLVAPIAAQAGTRAASSSVYPTTGYSASRSSSKVDDENGLKPAIWVIILLSGGAAAYGLSRALDAKSNGAN</sequence>
<evidence type="ECO:0000313" key="4">
    <source>
        <dbReference type="EMBL" id="MBB3860088.1"/>
    </source>
</evidence>
<keyword evidence="5" id="KW-1185">Reference proteome</keyword>
<feature type="region of interest" description="Disordered" evidence="1">
    <location>
        <begin position="24"/>
        <end position="50"/>
    </location>
</feature>
<evidence type="ECO:0008006" key="6">
    <source>
        <dbReference type="Google" id="ProtNLM"/>
    </source>
</evidence>
<evidence type="ECO:0000256" key="3">
    <source>
        <dbReference type="SAM" id="SignalP"/>
    </source>
</evidence>
<keyword evidence="2" id="KW-1133">Transmembrane helix</keyword>
<name>A0A7W6EVA6_9SPHN</name>
<evidence type="ECO:0000256" key="1">
    <source>
        <dbReference type="SAM" id="MobiDB-lite"/>
    </source>
</evidence>
<dbReference type="EMBL" id="JACICY010000002">
    <property type="protein sequence ID" value="MBB3860088.1"/>
    <property type="molecule type" value="Genomic_DNA"/>
</dbReference>
<reference evidence="4 5" key="1">
    <citation type="submission" date="2020-08" db="EMBL/GenBank/DDBJ databases">
        <title>Genomic Encyclopedia of Type Strains, Phase IV (KMG-IV): sequencing the most valuable type-strain genomes for metagenomic binning, comparative biology and taxonomic classification.</title>
        <authorList>
            <person name="Goeker M."/>
        </authorList>
    </citation>
    <scope>NUCLEOTIDE SEQUENCE [LARGE SCALE GENOMIC DNA]</scope>
    <source>
        <strain evidence="4 5">DSM 14552</strain>
    </source>
</reference>
<feature type="chain" id="PRO_5031361250" description="Secreted protein" evidence="3">
    <location>
        <begin position="25"/>
        <end position="85"/>
    </location>
</feature>
<protein>
    <recommendedName>
        <fullName evidence="6">Secreted protein</fullName>
    </recommendedName>
</protein>
<keyword evidence="3" id="KW-0732">Signal</keyword>
<gene>
    <name evidence="4" type="ORF">GGQ88_001349</name>
</gene>
<evidence type="ECO:0000256" key="2">
    <source>
        <dbReference type="SAM" id="Phobius"/>
    </source>
</evidence>
<keyword evidence="2" id="KW-0472">Membrane</keyword>
<dbReference type="Proteomes" id="UP000562395">
    <property type="component" value="Unassembled WGS sequence"/>
</dbReference>
<keyword evidence="2" id="KW-0812">Transmembrane</keyword>
<proteinExistence type="predicted"/>
<accession>A0A7W6EVA6</accession>